<reference evidence="8" key="1">
    <citation type="journal article" date="2015" name="ISME J.">
        <title>Aquifer environment selects for microbial species cohorts in sediment and groundwater.</title>
        <authorList>
            <person name="Hug L.A."/>
            <person name="Thomas B.C."/>
            <person name="Brown C.T."/>
            <person name="Frischkorn K.R."/>
            <person name="Williams K.H."/>
            <person name="Tringe S.G."/>
            <person name="Banfield J.F."/>
        </authorList>
    </citation>
    <scope>NUCLEOTIDE SEQUENCE</scope>
</reference>
<dbReference type="PRINTS" id="PR00059">
    <property type="entry name" value="RIBOSOMALL6"/>
</dbReference>
<dbReference type="InterPro" id="IPR000702">
    <property type="entry name" value="Ribosomal_uL6-like"/>
</dbReference>
<evidence type="ECO:0000313" key="8">
    <source>
        <dbReference type="EMBL" id="AKQ04748.1"/>
    </source>
</evidence>
<feature type="domain" description="Large ribosomal subunit protein uL6 alpha-beta" evidence="7">
    <location>
        <begin position="11"/>
        <end position="81"/>
    </location>
</feature>
<evidence type="ECO:0000259" key="7">
    <source>
        <dbReference type="Pfam" id="PF00347"/>
    </source>
</evidence>
<protein>
    <recommendedName>
        <fullName evidence="3 4">50S ribosomal protein L6</fullName>
    </recommendedName>
</protein>
<accession>A0A0H4T9Y8</accession>
<dbReference type="Gene3D" id="3.90.930.12">
    <property type="entry name" value="Ribosomal protein L6, alpha-beta domain"/>
    <property type="match status" value="2"/>
</dbReference>
<feature type="domain" description="Large ribosomal subunit protein uL6 alpha-beta" evidence="7">
    <location>
        <begin position="91"/>
        <end position="163"/>
    </location>
</feature>
<dbReference type="InterPro" id="IPR020040">
    <property type="entry name" value="Ribosomal_uL6_a/b-dom"/>
</dbReference>
<keyword evidence="6" id="KW-0694">RNA-binding</keyword>
<dbReference type="NCBIfam" id="TIGR03654">
    <property type="entry name" value="L6_bact"/>
    <property type="match status" value="1"/>
</dbReference>
<proteinExistence type="inferred from homology"/>
<dbReference type="GO" id="GO:0019843">
    <property type="term" value="F:rRNA binding"/>
    <property type="evidence" value="ECO:0007669"/>
    <property type="project" value="UniProtKB-UniRule"/>
</dbReference>
<name>A0A0H4T9Y8_9BACT</name>
<dbReference type="PANTHER" id="PTHR11655:SF14">
    <property type="entry name" value="LARGE RIBOSOMAL SUBUNIT PROTEIN UL6M"/>
    <property type="match status" value="1"/>
</dbReference>
<dbReference type="PIRSF" id="PIRSF002162">
    <property type="entry name" value="Ribosomal_L6"/>
    <property type="match status" value="1"/>
</dbReference>
<sequence length="180" mass="19515">MSRVGKQKINIPAGTTVKIENGAISVTGSQGTLSRFFRPEIKISIEGNIISLTPVTDNIFTRKLWGSYASHLKNMIKGVNEPFSKKLIIEGIGFKAEVTGGNLVLNLGFSHPVYVSIPKELKVTTEKGTITITGADKELVGEFASRIRALKEPEPYKGKGIRYSDEVIRRKAGKKAAAAA</sequence>
<dbReference type="PROSITE" id="PS00525">
    <property type="entry name" value="RIBOSOMAL_L6_1"/>
    <property type="match status" value="1"/>
</dbReference>
<evidence type="ECO:0000256" key="6">
    <source>
        <dbReference type="RuleBase" id="RU003870"/>
    </source>
</evidence>
<keyword evidence="1 5" id="KW-0689">Ribosomal protein</keyword>
<dbReference type="GO" id="GO:0003735">
    <property type="term" value="F:structural constituent of ribosome"/>
    <property type="evidence" value="ECO:0007669"/>
    <property type="project" value="UniProtKB-UniRule"/>
</dbReference>
<gene>
    <name evidence="8" type="primary">rplF</name>
</gene>
<dbReference type="SUPFAM" id="SSF56053">
    <property type="entry name" value="Ribosomal protein L6"/>
    <property type="match status" value="2"/>
</dbReference>
<comment type="function">
    <text evidence="6">This protein binds to the 23S rRNA, and is important in its secondary structure. It is located near the subunit interface in the base of the L7/L12 stalk, and near the tRNA binding site of the peptidyltransferase center.</text>
</comment>
<dbReference type="GO" id="GO:0002181">
    <property type="term" value="P:cytoplasmic translation"/>
    <property type="evidence" value="ECO:0007669"/>
    <property type="project" value="TreeGrafter"/>
</dbReference>
<dbReference type="AlphaFoldDB" id="A0A0H4T9Y8"/>
<evidence type="ECO:0000256" key="1">
    <source>
        <dbReference type="ARBA" id="ARBA00022980"/>
    </source>
</evidence>
<dbReference type="InterPro" id="IPR002358">
    <property type="entry name" value="Ribosomal_uL6_CS"/>
</dbReference>
<comment type="similarity">
    <text evidence="5">Belongs to the universal ribosomal protein uL6 family.</text>
</comment>
<evidence type="ECO:0000256" key="2">
    <source>
        <dbReference type="ARBA" id="ARBA00023274"/>
    </source>
</evidence>
<evidence type="ECO:0000256" key="3">
    <source>
        <dbReference type="ARBA" id="ARBA00035454"/>
    </source>
</evidence>
<organism evidence="8">
    <name type="scientific">uncultured Parcubacteria bacterium Rifle_16ft_4_minimus_7278</name>
    <dbReference type="NCBI Taxonomy" id="1665143"/>
    <lineage>
        <taxon>Bacteria</taxon>
        <taxon>Candidatus Parcubacteria</taxon>
        <taxon>environmental samples</taxon>
    </lineage>
</organism>
<dbReference type="GO" id="GO:0022625">
    <property type="term" value="C:cytosolic large ribosomal subunit"/>
    <property type="evidence" value="ECO:0007669"/>
    <property type="project" value="UniProtKB-UniRule"/>
</dbReference>
<evidence type="ECO:0000256" key="5">
    <source>
        <dbReference type="RuleBase" id="RU003869"/>
    </source>
</evidence>
<dbReference type="PANTHER" id="PTHR11655">
    <property type="entry name" value="60S/50S RIBOSOMAL PROTEIN L6/L9"/>
    <property type="match status" value="1"/>
</dbReference>
<dbReference type="Pfam" id="PF00347">
    <property type="entry name" value="Ribosomal_L6"/>
    <property type="match status" value="2"/>
</dbReference>
<dbReference type="InterPro" id="IPR019906">
    <property type="entry name" value="Ribosomal_uL6_bac-type"/>
</dbReference>
<dbReference type="InterPro" id="IPR036789">
    <property type="entry name" value="Ribosomal_uL6-like_a/b-dom_sf"/>
</dbReference>
<keyword evidence="6" id="KW-0699">rRNA-binding</keyword>
<keyword evidence="2 5" id="KW-0687">Ribonucleoprotein</keyword>
<evidence type="ECO:0000256" key="4">
    <source>
        <dbReference type="NCBIfam" id="TIGR03654"/>
    </source>
</evidence>
<dbReference type="EMBL" id="KT007047">
    <property type="protein sequence ID" value="AKQ04748.1"/>
    <property type="molecule type" value="Genomic_DNA"/>
</dbReference>